<protein>
    <submittedName>
        <fullName evidence="2">Uncharacterized protein</fullName>
    </submittedName>
</protein>
<accession>A0AAE3EXN8</accession>
<dbReference type="RefSeq" id="WP_317903290.1">
    <property type="nucleotide sequence ID" value="NZ_JAIRBC010000025.1"/>
</dbReference>
<sequence length="47" mass="5510">MGIIENKKKYKRKVEQTNPTNPSGNTKLKNKGFDMDKETIREQQSKK</sequence>
<feature type="region of interest" description="Disordered" evidence="1">
    <location>
        <begin position="1"/>
        <end position="47"/>
    </location>
</feature>
<dbReference type="Proteomes" id="UP001200642">
    <property type="component" value="Unassembled WGS sequence"/>
</dbReference>
<evidence type="ECO:0000256" key="1">
    <source>
        <dbReference type="SAM" id="MobiDB-lite"/>
    </source>
</evidence>
<comment type="caution">
    <text evidence="2">The sequence shown here is derived from an EMBL/GenBank/DDBJ whole genome shotgun (WGS) entry which is preliminary data.</text>
</comment>
<organism evidence="2 3">
    <name type="scientific">Cerina litoralis</name>
    <dbReference type="NCBI Taxonomy" id="2874477"/>
    <lineage>
        <taxon>Bacteria</taxon>
        <taxon>Pseudomonadati</taxon>
        <taxon>Bacteroidota</taxon>
        <taxon>Flavobacteriia</taxon>
        <taxon>Flavobacteriales</taxon>
        <taxon>Flavobacteriaceae</taxon>
        <taxon>Cerina</taxon>
    </lineage>
</organism>
<evidence type="ECO:0000313" key="3">
    <source>
        <dbReference type="Proteomes" id="UP001200642"/>
    </source>
</evidence>
<keyword evidence="3" id="KW-1185">Reference proteome</keyword>
<reference evidence="2" key="1">
    <citation type="submission" date="2023-02" db="EMBL/GenBank/DDBJ databases">
        <title>Genome of Flavobacteriaceae gen. nov. sp. strain F89.</title>
        <authorList>
            <person name="Wang Y."/>
        </authorList>
    </citation>
    <scope>NUCLEOTIDE SEQUENCE</scope>
    <source>
        <strain evidence="2">F89</strain>
    </source>
</reference>
<evidence type="ECO:0000313" key="2">
    <source>
        <dbReference type="EMBL" id="MCG2462153.1"/>
    </source>
</evidence>
<dbReference type="EMBL" id="JAIRBC010000025">
    <property type="protein sequence ID" value="MCG2462153.1"/>
    <property type="molecule type" value="Genomic_DNA"/>
</dbReference>
<name>A0AAE3EXN8_9FLAO</name>
<feature type="compositionally biased region" description="Polar residues" evidence="1">
    <location>
        <begin position="16"/>
        <end position="27"/>
    </location>
</feature>
<feature type="compositionally biased region" description="Basic and acidic residues" evidence="1">
    <location>
        <begin position="31"/>
        <end position="47"/>
    </location>
</feature>
<proteinExistence type="predicted"/>
<gene>
    <name evidence="2" type="ORF">K8352_15440</name>
</gene>
<dbReference type="AlphaFoldDB" id="A0AAE3EXN8"/>